<dbReference type="Gene3D" id="1.20.1250.20">
    <property type="entry name" value="MFS general substrate transporter like domains"/>
    <property type="match status" value="2"/>
</dbReference>
<feature type="transmembrane region" description="Helical" evidence="8">
    <location>
        <begin position="247"/>
        <end position="265"/>
    </location>
</feature>
<protein>
    <submittedName>
        <fullName evidence="10">MFS transporter</fullName>
    </submittedName>
</protein>
<dbReference type="RefSeq" id="WP_406765612.1">
    <property type="nucleotide sequence ID" value="NZ_JBJHZY010000002.1"/>
</dbReference>
<dbReference type="Proteomes" id="UP001623661">
    <property type="component" value="Unassembled WGS sequence"/>
</dbReference>
<feature type="transmembrane region" description="Helical" evidence="8">
    <location>
        <begin position="148"/>
        <end position="175"/>
    </location>
</feature>
<keyword evidence="5 8" id="KW-0472">Membrane</keyword>
<name>A0ABW8TUU9_9CLOT</name>
<dbReference type="PANTHER" id="PTHR42718">
    <property type="entry name" value="MAJOR FACILITATOR SUPERFAMILY MULTIDRUG TRANSPORTER MFSC"/>
    <property type="match status" value="1"/>
</dbReference>
<dbReference type="InterPro" id="IPR020846">
    <property type="entry name" value="MFS_dom"/>
</dbReference>
<dbReference type="InterPro" id="IPR005829">
    <property type="entry name" value="Sugar_transporter_CS"/>
</dbReference>
<evidence type="ECO:0000256" key="6">
    <source>
        <dbReference type="SAM" id="Coils"/>
    </source>
</evidence>
<evidence type="ECO:0000259" key="9">
    <source>
        <dbReference type="PROSITE" id="PS50850"/>
    </source>
</evidence>
<evidence type="ECO:0000256" key="3">
    <source>
        <dbReference type="ARBA" id="ARBA00022692"/>
    </source>
</evidence>
<evidence type="ECO:0000313" key="10">
    <source>
        <dbReference type="EMBL" id="MFL0268993.1"/>
    </source>
</evidence>
<evidence type="ECO:0000256" key="7">
    <source>
        <dbReference type="SAM" id="MobiDB-lite"/>
    </source>
</evidence>
<feature type="transmembrane region" description="Helical" evidence="8">
    <location>
        <begin position="181"/>
        <end position="200"/>
    </location>
</feature>
<dbReference type="PANTHER" id="PTHR42718:SF9">
    <property type="entry name" value="MAJOR FACILITATOR SUPERFAMILY MULTIDRUG TRANSPORTER MFSC"/>
    <property type="match status" value="1"/>
</dbReference>
<gene>
    <name evidence="10" type="ORF">ACJDUH_12920</name>
</gene>
<feature type="transmembrane region" description="Helical" evidence="8">
    <location>
        <begin position="374"/>
        <end position="400"/>
    </location>
</feature>
<feature type="transmembrane region" description="Helical" evidence="8">
    <location>
        <begin position="58"/>
        <end position="79"/>
    </location>
</feature>
<proteinExistence type="predicted"/>
<dbReference type="PROSITE" id="PS00216">
    <property type="entry name" value="SUGAR_TRANSPORT_1"/>
    <property type="match status" value="1"/>
</dbReference>
<comment type="subcellular location">
    <subcellularLocation>
        <location evidence="1">Cell membrane</location>
        <topology evidence="1">Multi-pass membrane protein</topology>
    </subcellularLocation>
</comment>
<accession>A0ABW8TUU9</accession>
<dbReference type="EMBL" id="JBJHZY010000002">
    <property type="protein sequence ID" value="MFL0268993.1"/>
    <property type="molecule type" value="Genomic_DNA"/>
</dbReference>
<feature type="compositionally biased region" description="Polar residues" evidence="7">
    <location>
        <begin position="628"/>
        <end position="638"/>
    </location>
</feature>
<evidence type="ECO:0000313" key="11">
    <source>
        <dbReference type="Proteomes" id="UP001623661"/>
    </source>
</evidence>
<keyword evidence="2" id="KW-0813">Transport</keyword>
<feature type="transmembrane region" description="Helical" evidence="8">
    <location>
        <begin position="805"/>
        <end position="823"/>
    </location>
</feature>
<keyword evidence="6" id="KW-0175">Coiled coil</keyword>
<organism evidence="10 11">
    <name type="scientific">Candidatus Clostridium radicumherbarum</name>
    <dbReference type="NCBI Taxonomy" id="3381662"/>
    <lineage>
        <taxon>Bacteria</taxon>
        <taxon>Bacillati</taxon>
        <taxon>Bacillota</taxon>
        <taxon>Clostridia</taxon>
        <taxon>Eubacteriales</taxon>
        <taxon>Clostridiaceae</taxon>
        <taxon>Clostridium</taxon>
    </lineage>
</organism>
<evidence type="ECO:0000256" key="4">
    <source>
        <dbReference type="ARBA" id="ARBA00022989"/>
    </source>
</evidence>
<dbReference type="InterPro" id="IPR011701">
    <property type="entry name" value="MFS"/>
</dbReference>
<feature type="transmembrane region" description="Helical" evidence="8">
    <location>
        <begin position="86"/>
        <end position="106"/>
    </location>
</feature>
<dbReference type="CDD" id="cd17321">
    <property type="entry name" value="MFS_MMR_MDR_like"/>
    <property type="match status" value="1"/>
</dbReference>
<feature type="domain" description="Major facilitator superfamily (MFS) profile" evidence="9">
    <location>
        <begin position="21"/>
        <end position="463"/>
    </location>
</feature>
<feature type="transmembrane region" description="Helical" evidence="8">
    <location>
        <begin position="212"/>
        <end position="231"/>
    </location>
</feature>
<feature type="transmembrane region" description="Helical" evidence="8">
    <location>
        <begin position="112"/>
        <end position="136"/>
    </location>
</feature>
<dbReference type="PROSITE" id="PS50850">
    <property type="entry name" value="MFS"/>
    <property type="match status" value="1"/>
</dbReference>
<keyword evidence="3 8" id="KW-0812">Transmembrane</keyword>
<comment type="caution">
    <text evidence="10">The sequence shown here is derived from an EMBL/GenBank/DDBJ whole genome shotgun (WGS) entry which is preliminary data.</text>
</comment>
<feature type="compositionally biased region" description="Polar residues" evidence="7">
    <location>
        <begin position="645"/>
        <end position="663"/>
    </location>
</feature>
<dbReference type="InterPro" id="IPR036259">
    <property type="entry name" value="MFS_trans_sf"/>
</dbReference>
<feature type="transmembrane region" description="Helical" evidence="8">
    <location>
        <begin position="412"/>
        <end position="436"/>
    </location>
</feature>
<reference evidence="10 11" key="1">
    <citation type="submission" date="2024-11" db="EMBL/GenBank/DDBJ databases">
        <authorList>
            <person name="Heng Y.C."/>
            <person name="Lim A.C.H."/>
            <person name="Lee J.K.Y."/>
            <person name="Kittelmann S."/>
        </authorList>
    </citation>
    <scope>NUCLEOTIDE SEQUENCE [LARGE SCALE GENOMIC DNA]</scope>
    <source>
        <strain evidence="10 11">WILCCON 0202</strain>
    </source>
</reference>
<evidence type="ECO:0000256" key="8">
    <source>
        <dbReference type="SAM" id="Phobius"/>
    </source>
</evidence>
<feature type="transmembrane region" description="Helical" evidence="8">
    <location>
        <begin position="349"/>
        <end position="368"/>
    </location>
</feature>
<dbReference type="SUPFAM" id="SSF103473">
    <property type="entry name" value="MFS general substrate transporter"/>
    <property type="match status" value="1"/>
</dbReference>
<feature type="transmembrane region" description="Helical" evidence="8">
    <location>
        <begin position="319"/>
        <end position="337"/>
    </location>
</feature>
<feature type="transmembrane region" description="Helical" evidence="8">
    <location>
        <begin position="18"/>
        <end position="38"/>
    </location>
</feature>
<evidence type="ECO:0000256" key="5">
    <source>
        <dbReference type="ARBA" id="ARBA00023136"/>
    </source>
</evidence>
<feature type="transmembrane region" description="Helical" evidence="8">
    <location>
        <begin position="285"/>
        <end position="307"/>
    </location>
</feature>
<feature type="region of interest" description="Disordered" evidence="7">
    <location>
        <begin position="628"/>
        <end position="663"/>
    </location>
</feature>
<sequence>MSTKTQIKSSKTNINRSLWLIASVYLLGLFMGAIDTGIVTPARTIIQNNLLVDEKTGIWMITIYTLAYAASIPIMGKLADKFGRKYVYLTAIFLFGTGSLFCGLSQNFGSFTILLAARVVQAIGGGGIVPIATAEFGTTFPPEKRGMALGLVGGVYGIANIFGSSAGSAILDIFGKNNWQFIFYINVPITIFIIIAGLITLQNNKTENISKIDTLGILFLVSMILSLLYGLKNIDFFNFSESIKSTSVYPFIIIFVILLPFFVLAEKRAQDPVMNLSYFTNLRIVVTLVISFITGIILMGVIFIPQFSENAVRISAGSGGYFVIILGLFAGVGAPFSGKLVDKFGAKSILMLGFTISMAGSAFLILVTTKYPRFATVIISLILIGLGMGFTMGAPLNYMMLENTKKEESNSALAALSLIRSIGTTIAPAIMVGFIAHAGGAVQARELALLPKEITVQQLPYAQELNEKLTKLKSDPNMKDKMADLQFPDLSSMTKIEVNMKGDGSSKLPTDLIELMKTADVTNITERIKTLSSTMFSNTTPDVIAKIQNGVQKGIDGIQSGIPTMDKSIADLKEGVDGVTNGIIGMNKALVGMDTGIAQMNNAISSQEKGITELNSLYDQMIKMMNQSMGQGTNTSTGGAMPQGTAPQGNPAGTQSSGTMPTGMETQSIIDMIPQEVKAKIPESTLNQLKDVKTPQDLKSKIDELTNAKKTLSLQVAKLKKQRSEMLAKINETKAKREGMLTAISGVEAAKADMNDTLSKMTALSGAVPKTFREANNAYLSQIDKLSPEIQSEFQSTLNEGFKQVYLATGISALMGMMILTFYRKKEYHEN</sequence>
<evidence type="ECO:0000256" key="2">
    <source>
        <dbReference type="ARBA" id="ARBA00022448"/>
    </source>
</evidence>
<keyword evidence="11" id="KW-1185">Reference proteome</keyword>
<dbReference type="Pfam" id="PF07690">
    <property type="entry name" value="MFS_1"/>
    <property type="match status" value="1"/>
</dbReference>
<feature type="coiled-coil region" evidence="6">
    <location>
        <begin position="702"/>
        <end position="736"/>
    </location>
</feature>
<keyword evidence="4 8" id="KW-1133">Transmembrane helix</keyword>
<evidence type="ECO:0000256" key="1">
    <source>
        <dbReference type="ARBA" id="ARBA00004651"/>
    </source>
</evidence>